<dbReference type="EMBL" id="BARU01000625">
    <property type="protein sequence ID" value="GAH23027.1"/>
    <property type="molecule type" value="Genomic_DNA"/>
</dbReference>
<feature type="domain" description="PAC" evidence="2">
    <location>
        <begin position="1"/>
        <end position="32"/>
    </location>
</feature>
<evidence type="ECO:0000256" key="1">
    <source>
        <dbReference type="SAM" id="Coils"/>
    </source>
</evidence>
<evidence type="ECO:0000259" key="2">
    <source>
        <dbReference type="PROSITE" id="PS50113"/>
    </source>
</evidence>
<feature type="coiled-coil region" evidence="1">
    <location>
        <begin position="16"/>
        <end position="43"/>
    </location>
</feature>
<sequence length="67" mass="7673">MPLKDANGNIFGLCGIARDISERKQAEQKLKESEKKFKALYKGIPIPTYTWQKEKDDLVLIDYNIAS</sequence>
<dbReference type="InterPro" id="IPR035965">
    <property type="entry name" value="PAS-like_dom_sf"/>
</dbReference>
<comment type="caution">
    <text evidence="3">The sequence shown here is derived from an EMBL/GenBank/DDBJ whole genome shotgun (WGS) entry which is preliminary data.</text>
</comment>
<dbReference type="InterPro" id="IPR000700">
    <property type="entry name" value="PAS-assoc_C"/>
</dbReference>
<accession>X1DSA0</accession>
<organism evidence="3">
    <name type="scientific">marine sediment metagenome</name>
    <dbReference type="NCBI Taxonomy" id="412755"/>
    <lineage>
        <taxon>unclassified sequences</taxon>
        <taxon>metagenomes</taxon>
        <taxon>ecological metagenomes</taxon>
    </lineage>
</organism>
<feature type="non-terminal residue" evidence="3">
    <location>
        <position position="67"/>
    </location>
</feature>
<dbReference type="AlphaFoldDB" id="X1DSA0"/>
<reference evidence="3" key="1">
    <citation type="journal article" date="2014" name="Front. Microbiol.">
        <title>High frequency of phylogenetically diverse reductive dehalogenase-homologous genes in deep subseafloor sedimentary metagenomes.</title>
        <authorList>
            <person name="Kawai M."/>
            <person name="Futagami T."/>
            <person name="Toyoda A."/>
            <person name="Takaki Y."/>
            <person name="Nishi S."/>
            <person name="Hori S."/>
            <person name="Arai W."/>
            <person name="Tsubouchi T."/>
            <person name="Morono Y."/>
            <person name="Uchiyama I."/>
            <person name="Ito T."/>
            <person name="Fujiyama A."/>
            <person name="Inagaki F."/>
            <person name="Takami H."/>
        </authorList>
    </citation>
    <scope>NUCLEOTIDE SEQUENCE</scope>
    <source>
        <strain evidence="3">Expedition CK06-06</strain>
    </source>
</reference>
<dbReference type="PROSITE" id="PS50113">
    <property type="entry name" value="PAC"/>
    <property type="match status" value="1"/>
</dbReference>
<name>X1DSA0_9ZZZZ</name>
<evidence type="ECO:0000313" key="3">
    <source>
        <dbReference type="EMBL" id="GAH23027.1"/>
    </source>
</evidence>
<keyword evidence="1" id="KW-0175">Coiled coil</keyword>
<protein>
    <recommendedName>
        <fullName evidence="2">PAC domain-containing protein</fullName>
    </recommendedName>
</protein>
<dbReference type="Gene3D" id="3.30.450.20">
    <property type="entry name" value="PAS domain"/>
    <property type="match status" value="1"/>
</dbReference>
<gene>
    <name evidence="3" type="ORF">S03H2_01979</name>
</gene>
<proteinExistence type="predicted"/>
<dbReference type="SUPFAM" id="SSF55785">
    <property type="entry name" value="PYP-like sensor domain (PAS domain)"/>
    <property type="match status" value="1"/>
</dbReference>